<protein>
    <submittedName>
        <fullName evidence="1">Uncharacterized protein</fullName>
    </submittedName>
</protein>
<dbReference type="OrthoDB" id="10508202at2759"/>
<dbReference type="Proteomes" id="UP000683360">
    <property type="component" value="Unassembled WGS sequence"/>
</dbReference>
<reference evidence="1" key="1">
    <citation type="submission" date="2021-03" db="EMBL/GenBank/DDBJ databases">
        <authorList>
            <person name="Bekaert M."/>
        </authorList>
    </citation>
    <scope>NUCLEOTIDE SEQUENCE</scope>
</reference>
<sequence>MGKIDIQAMDVQDISEEVKKIMIDTTADLKKCVLNESVGIKAHFDSRLEHILGSHPVIARAFLSEIRTEPVIERADQRKIAIKGKITQASMTKTNEDNVIRTLPAEIDVTYENIEKPNEKRQIMHINATKANSIELELEVTAGIFENAETMRMAILTLVKEVIVAAKADASKEDPINILLTFESPLTEAETVTVTDFFMNTHQNGNQSQGDIVATIDASSSGSTASYPESGNTESSILKDPIASIFSKKNETINYLEKLQGLEKKAEEVTRLLLDKHVTRGKNISSLLMKHRHSIYHLYDRNPCCQCSAVIPKESGVRSLRKNEFEGMFAKKRVKCQYSQRQSTCICFWNARKDVNELCLPFPVIIYLLDYSSVTNNYERQLNRMKSTLVQINKLGQRLEMIDFYKIWKSLGDDILYMANAISTQYRETTDIDIHAFRPNLSTFELSVLDFMNDMNITITDGLSKFQTVSELSIKEN</sequence>
<name>A0A8S3TIS8_MYTED</name>
<comment type="caution">
    <text evidence="1">The sequence shown here is derived from an EMBL/GenBank/DDBJ whole genome shotgun (WGS) entry which is preliminary data.</text>
</comment>
<dbReference type="AlphaFoldDB" id="A0A8S3TIS8"/>
<organism evidence="1 2">
    <name type="scientific">Mytilus edulis</name>
    <name type="common">Blue mussel</name>
    <dbReference type="NCBI Taxonomy" id="6550"/>
    <lineage>
        <taxon>Eukaryota</taxon>
        <taxon>Metazoa</taxon>
        <taxon>Spiralia</taxon>
        <taxon>Lophotrochozoa</taxon>
        <taxon>Mollusca</taxon>
        <taxon>Bivalvia</taxon>
        <taxon>Autobranchia</taxon>
        <taxon>Pteriomorphia</taxon>
        <taxon>Mytilida</taxon>
        <taxon>Mytiloidea</taxon>
        <taxon>Mytilidae</taxon>
        <taxon>Mytilinae</taxon>
        <taxon>Mytilus</taxon>
    </lineage>
</organism>
<gene>
    <name evidence="1" type="ORF">MEDL_43759</name>
</gene>
<proteinExistence type="predicted"/>
<evidence type="ECO:0000313" key="2">
    <source>
        <dbReference type="Proteomes" id="UP000683360"/>
    </source>
</evidence>
<keyword evidence="2" id="KW-1185">Reference proteome</keyword>
<evidence type="ECO:0000313" key="1">
    <source>
        <dbReference type="EMBL" id="CAG2230949.1"/>
    </source>
</evidence>
<dbReference type="EMBL" id="CAJPWZ010002125">
    <property type="protein sequence ID" value="CAG2230949.1"/>
    <property type="molecule type" value="Genomic_DNA"/>
</dbReference>
<accession>A0A8S3TIS8</accession>